<gene>
    <name evidence="8" type="ORF">AVDCRST_MAG70-83</name>
</gene>
<accession>A0A6J4U5T3</accession>
<feature type="compositionally biased region" description="Basic and acidic residues" evidence="6">
    <location>
        <begin position="175"/>
        <end position="186"/>
    </location>
</feature>
<dbReference type="InterPro" id="IPR051929">
    <property type="entry name" value="VirAsm_ModProt"/>
</dbReference>
<evidence type="ECO:0000313" key="8">
    <source>
        <dbReference type="EMBL" id="CAA9540748.1"/>
    </source>
</evidence>
<name>A0A6J4U5T3_9BACT</name>
<evidence type="ECO:0000256" key="4">
    <source>
        <dbReference type="ARBA" id="ARBA00022833"/>
    </source>
</evidence>
<keyword evidence="4" id="KW-0862">Zinc</keyword>
<sequence>MRSDHAVGDGEAPGGRGTDPPIGRGLPAATPAEIGRSPVGLVMSPELLAEVVAHMRAALPDEGVGLVAVAPPGPDPFVRATAYVPGTNVDASPTRYTMHPREVIDALSEFGRRGWRLGAIVHSHPSTPPVPSPTDRREAYHPMALAMIVSFAMGDAEIGVWRMDDPVGPVPARLVTKDDGVGRRPDGASAGPSACAVTA</sequence>
<feature type="region of interest" description="Disordered" evidence="6">
    <location>
        <begin position="1"/>
        <end position="31"/>
    </location>
</feature>
<evidence type="ECO:0000259" key="7">
    <source>
        <dbReference type="Pfam" id="PF14464"/>
    </source>
</evidence>
<keyword evidence="5" id="KW-0482">Metalloprotease</keyword>
<dbReference type="EMBL" id="CADCWH010000016">
    <property type="protein sequence ID" value="CAA9540748.1"/>
    <property type="molecule type" value="Genomic_DNA"/>
</dbReference>
<dbReference type="PANTHER" id="PTHR34858">
    <property type="entry name" value="CYSO-CYSTEINE PEPTIDASE"/>
    <property type="match status" value="1"/>
</dbReference>
<evidence type="ECO:0000256" key="3">
    <source>
        <dbReference type="ARBA" id="ARBA00022801"/>
    </source>
</evidence>
<dbReference type="GO" id="GO:0006508">
    <property type="term" value="P:proteolysis"/>
    <property type="evidence" value="ECO:0007669"/>
    <property type="project" value="UniProtKB-KW"/>
</dbReference>
<evidence type="ECO:0000256" key="6">
    <source>
        <dbReference type="SAM" id="MobiDB-lite"/>
    </source>
</evidence>
<keyword evidence="3" id="KW-0378">Hydrolase</keyword>
<dbReference type="AlphaFoldDB" id="A0A6J4U5T3"/>
<dbReference type="GO" id="GO:0008235">
    <property type="term" value="F:metalloexopeptidase activity"/>
    <property type="evidence" value="ECO:0007669"/>
    <property type="project" value="TreeGrafter"/>
</dbReference>
<keyword evidence="1" id="KW-0645">Protease</keyword>
<evidence type="ECO:0000256" key="5">
    <source>
        <dbReference type="ARBA" id="ARBA00023049"/>
    </source>
</evidence>
<protein>
    <recommendedName>
        <fullName evidence="7">JAB domain-containing protein</fullName>
    </recommendedName>
</protein>
<dbReference type="Pfam" id="PF14464">
    <property type="entry name" value="Prok-JAB"/>
    <property type="match status" value="1"/>
</dbReference>
<dbReference type="Gene3D" id="3.40.140.10">
    <property type="entry name" value="Cytidine Deaminase, domain 2"/>
    <property type="match status" value="1"/>
</dbReference>
<feature type="domain" description="JAB" evidence="7">
    <location>
        <begin position="46"/>
        <end position="150"/>
    </location>
</feature>
<dbReference type="GO" id="GO:0008270">
    <property type="term" value="F:zinc ion binding"/>
    <property type="evidence" value="ECO:0007669"/>
    <property type="project" value="TreeGrafter"/>
</dbReference>
<dbReference type="PANTHER" id="PTHR34858:SF1">
    <property type="entry name" value="CYSO-CYSTEINE PEPTIDASE"/>
    <property type="match status" value="1"/>
</dbReference>
<keyword evidence="2" id="KW-0479">Metal-binding</keyword>
<reference evidence="8" key="1">
    <citation type="submission" date="2020-02" db="EMBL/GenBank/DDBJ databases">
        <authorList>
            <person name="Meier V. D."/>
        </authorList>
    </citation>
    <scope>NUCLEOTIDE SEQUENCE</scope>
    <source>
        <strain evidence="8">AVDCRST_MAG70</strain>
    </source>
</reference>
<proteinExistence type="predicted"/>
<feature type="region of interest" description="Disordered" evidence="6">
    <location>
        <begin position="174"/>
        <end position="199"/>
    </location>
</feature>
<dbReference type="SUPFAM" id="SSF102712">
    <property type="entry name" value="JAB1/MPN domain"/>
    <property type="match status" value="1"/>
</dbReference>
<organism evidence="8">
    <name type="scientific">uncultured Thermomicrobiales bacterium</name>
    <dbReference type="NCBI Taxonomy" id="1645740"/>
    <lineage>
        <taxon>Bacteria</taxon>
        <taxon>Pseudomonadati</taxon>
        <taxon>Thermomicrobiota</taxon>
        <taxon>Thermomicrobia</taxon>
        <taxon>Thermomicrobiales</taxon>
        <taxon>environmental samples</taxon>
    </lineage>
</organism>
<dbReference type="InterPro" id="IPR028090">
    <property type="entry name" value="JAB_dom_prok"/>
</dbReference>
<evidence type="ECO:0000256" key="2">
    <source>
        <dbReference type="ARBA" id="ARBA00022723"/>
    </source>
</evidence>
<evidence type="ECO:0000256" key="1">
    <source>
        <dbReference type="ARBA" id="ARBA00022670"/>
    </source>
</evidence>